<reference evidence="7 8" key="1">
    <citation type="submission" date="2019-10" db="EMBL/GenBank/DDBJ databases">
        <title>Streptomyces smaragdinus sp. nov. and Streptomyces fabii sp. nov., isolated from the gut of fungus growing-termite Macrotermes natalensis.</title>
        <authorList>
            <person name="Schwitalla J."/>
            <person name="Benndorf R."/>
            <person name="Martin K."/>
            <person name="De Beer W."/>
            <person name="Kaster A.-K."/>
            <person name="Vollmers J."/>
            <person name="Poulsen M."/>
            <person name="Beemelmanns C."/>
        </authorList>
    </citation>
    <scope>NUCLEOTIDE SEQUENCE [LARGE SCALE GENOMIC DNA]</scope>
    <source>
        <strain evidence="7 8">RB5</strain>
    </source>
</reference>
<feature type="domain" description="DUF4082" evidence="5">
    <location>
        <begin position="658"/>
        <end position="806"/>
    </location>
</feature>
<dbReference type="Proteomes" id="UP000466345">
    <property type="component" value="Unassembled WGS sequence"/>
</dbReference>
<dbReference type="RefSeq" id="WP_153454949.1">
    <property type="nucleotide sequence ID" value="NZ_WEGJ01000020.1"/>
</dbReference>
<evidence type="ECO:0000259" key="6">
    <source>
        <dbReference type="Pfam" id="PF20254"/>
    </source>
</evidence>
<dbReference type="Pfam" id="PF17957">
    <property type="entry name" value="Big_7"/>
    <property type="match status" value="1"/>
</dbReference>
<dbReference type="InterPro" id="IPR046540">
    <property type="entry name" value="DMFA2_C"/>
</dbReference>
<dbReference type="Gene3D" id="2.60.40.1220">
    <property type="match status" value="1"/>
</dbReference>
<dbReference type="EMBL" id="WEGJ01000020">
    <property type="protein sequence ID" value="MQY14353.1"/>
    <property type="molecule type" value="Genomic_DNA"/>
</dbReference>
<gene>
    <name evidence="7" type="ORF">SRB5_45180</name>
</gene>
<dbReference type="Pfam" id="PF13205">
    <property type="entry name" value="Big_5"/>
    <property type="match status" value="1"/>
</dbReference>
<dbReference type="InterPro" id="IPR014756">
    <property type="entry name" value="Ig_E-set"/>
</dbReference>
<dbReference type="InterPro" id="IPR025141">
    <property type="entry name" value="DUF4082"/>
</dbReference>
<dbReference type="PROSITE" id="PS51318">
    <property type="entry name" value="TAT"/>
    <property type="match status" value="1"/>
</dbReference>
<dbReference type="AlphaFoldDB" id="A0A7K0CM61"/>
<feature type="domain" description="SbsA Ig-like" evidence="4">
    <location>
        <begin position="817"/>
        <end position="916"/>
    </location>
</feature>
<organism evidence="7 8">
    <name type="scientific">Streptomyces smaragdinus</name>
    <dbReference type="NCBI Taxonomy" id="2585196"/>
    <lineage>
        <taxon>Bacteria</taxon>
        <taxon>Bacillati</taxon>
        <taxon>Actinomycetota</taxon>
        <taxon>Actinomycetes</taxon>
        <taxon>Kitasatosporales</taxon>
        <taxon>Streptomycetaceae</taxon>
        <taxon>Streptomyces</taxon>
    </lineage>
</organism>
<keyword evidence="8" id="KW-1185">Reference proteome</keyword>
<dbReference type="Gene3D" id="2.60.40.650">
    <property type="match status" value="1"/>
</dbReference>
<dbReference type="OrthoDB" id="505641at2"/>
<protein>
    <recommendedName>
        <fullName evidence="9">Ig-like domain-containing protein</fullName>
    </recommendedName>
</protein>
<feature type="signal peptide" evidence="3">
    <location>
        <begin position="1"/>
        <end position="33"/>
    </location>
</feature>
<keyword evidence="1 3" id="KW-0732">Signal</keyword>
<dbReference type="Pfam" id="PF20254">
    <property type="entry name" value="DMFA2_C"/>
    <property type="match status" value="1"/>
</dbReference>
<dbReference type="InterPro" id="IPR032812">
    <property type="entry name" value="SbsA_Ig"/>
</dbReference>
<evidence type="ECO:0000259" key="4">
    <source>
        <dbReference type="Pfam" id="PF13205"/>
    </source>
</evidence>
<evidence type="ECO:0000313" key="7">
    <source>
        <dbReference type="EMBL" id="MQY14353.1"/>
    </source>
</evidence>
<evidence type="ECO:0000259" key="5">
    <source>
        <dbReference type="Pfam" id="PF13313"/>
    </source>
</evidence>
<dbReference type="Pfam" id="PF13313">
    <property type="entry name" value="DUF4082"/>
    <property type="match status" value="2"/>
</dbReference>
<evidence type="ECO:0000256" key="1">
    <source>
        <dbReference type="ARBA" id="ARBA00022729"/>
    </source>
</evidence>
<evidence type="ECO:0000256" key="2">
    <source>
        <dbReference type="SAM" id="MobiDB-lite"/>
    </source>
</evidence>
<feature type="domain" description="N,N-dimethylformamidase beta subunit-like C-terminal" evidence="6">
    <location>
        <begin position="93"/>
        <end position="499"/>
    </location>
</feature>
<dbReference type="InterPro" id="IPR014755">
    <property type="entry name" value="Cu-Rt/internalin_Ig-like"/>
</dbReference>
<feature type="domain" description="DUF4082" evidence="5">
    <location>
        <begin position="934"/>
        <end position="1074"/>
    </location>
</feature>
<feature type="chain" id="PRO_5029594684" description="Ig-like domain-containing protein" evidence="3">
    <location>
        <begin position="34"/>
        <end position="1083"/>
    </location>
</feature>
<sequence length="1083" mass="114639">MRQLSRQWLRGRRAALVAALIAAALTPAAPAAAADPCGAGSNPVQCENSKPGAPRDEWFSPNAWGDIAGFTTEMSVEAGDTVRFKVQSPSQYRIRVYRLGWYDADGARRMSTDAQYNQLYPANNTGTPASCTHDASVGLMDCGNWPVTGTWAVPSTALSGLYIANFEQADGNGVMTYPFVVKDESSHSDIVVQTSDETWQAYNNWGSPNLYDGDGPAPDGRAYKVSYNRPLDVGGDNGIYGSEWEMLAWLERNGYDVSYLSGLDTATRPGLLTNHKIYMSSGHDEYWTQEQFTNVLNARKAGVNQIFASGNEVFWKTRLEPSIDGTNTANRTLVCYKETKLSLPTPNGIPDPSSEWTGTWMDPASTAQGAPYQPENILTGSMFKVNGPEYQAIKVPAAYKDMRIWRNTTVRNLAPGGTSVFPLGTLGYEWDSDIENASRPEGQIRLSEATESITDNVLKDWGNSYGDGEATHHLVAFRDRTSNALVFGTGTVQWSWGLTDRPYYPADDPYQSTVDTQNRMQQATVNVLADMGVQPTTLQSGLVTATKSTDTTGPTVAVTSPAAGSSTPALKELTVTGTATDTGGGVVARTEVSTDGGATWHAATGRTSWTYKWTPVTTGTVQLKVRSVDDSVNIGAATTVPLTVTEQQCPCTVWPASAEPVKANGGDGGSVELGVKIRTSTPGSIAGVKFYKSQYNTGTHTGSIWDATTQQRLATGTFTGETTGGWQTLMFDNPVPVKPGKTYIASYHAPNGGYAFDDGYFDGKSAGLAPITALQSGTDGANGVYRYSATSAFPTNGSTGGANYWVDAILETGTASTTPPTVTARTPSSGATGVAITAPVSATFSQGMDAASLDFTVTGPGGATVPGTVALDGDSRTAAFALAGQLALNTTYTVSVQGADLWGNAMPSPVTWTFTTSATPPPLNCPCRLWPAQATPTTAEATGDPNSLELGTRFSSAVDGQVTGVTFYKGAGNTGTHTGTLWAVDGQQQLATGTFTDETESGWQTLTFDDPVAVTAGTEYVVSYHAPNGHYSVDPGYFSAPHLAYPLSASDGLYRYGADIGYPTGTYNATNYWVGPVFTSAGG</sequence>
<name>A0A7K0CM61_9ACTN</name>
<feature type="region of interest" description="Disordered" evidence="2">
    <location>
        <begin position="32"/>
        <end position="58"/>
    </location>
</feature>
<accession>A0A7K0CM61</accession>
<evidence type="ECO:0008006" key="9">
    <source>
        <dbReference type="Google" id="ProtNLM"/>
    </source>
</evidence>
<proteinExistence type="predicted"/>
<evidence type="ECO:0000313" key="8">
    <source>
        <dbReference type="Proteomes" id="UP000466345"/>
    </source>
</evidence>
<dbReference type="SUPFAM" id="SSF81296">
    <property type="entry name" value="E set domains"/>
    <property type="match status" value="1"/>
</dbReference>
<evidence type="ECO:0000256" key="3">
    <source>
        <dbReference type="SAM" id="SignalP"/>
    </source>
</evidence>
<dbReference type="InterPro" id="IPR006311">
    <property type="entry name" value="TAT_signal"/>
</dbReference>
<comment type="caution">
    <text evidence="7">The sequence shown here is derived from an EMBL/GenBank/DDBJ whole genome shotgun (WGS) entry which is preliminary data.</text>
</comment>